<comment type="caution">
    <text evidence="1">The sequence shown here is derived from an EMBL/GenBank/DDBJ whole genome shotgun (WGS) entry which is preliminary data.</text>
</comment>
<gene>
    <name evidence="1" type="ORF">PsorP6_016953</name>
</gene>
<evidence type="ECO:0000313" key="2">
    <source>
        <dbReference type="Proteomes" id="UP001163321"/>
    </source>
</evidence>
<accession>A0ACC0WBJ0</accession>
<evidence type="ECO:0000313" key="1">
    <source>
        <dbReference type="EMBL" id="KAI9916149.1"/>
    </source>
</evidence>
<dbReference type="Proteomes" id="UP001163321">
    <property type="component" value="Chromosome 2"/>
</dbReference>
<reference evidence="1 2" key="1">
    <citation type="journal article" date="2022" name="bioRxiv">
        <title>The genome of the oomycete Peronosclerospora sorghi, a cosmopolitan pathogen of maize and sorghum, is inflated with dispersed pseudogenes.</title>
        <authorList>
            <person name="Fletcher K."/>
            <person name="Martin F."/>
            <person name="Isakeit T."/>
            <person name="Cavanaugh K."/>
            <person name="Magill C."/>
            <person name="Michelmore R."/>
        </authorList>
    </citation>
    <scope>NUCLEOTIDE SEQUENCE [LARGE SCALE GENOMIC DNA]</scope>
    <source>
        <strain evidence="1">P6</strain>
    </source>
</reference>
<dbReference type="EMBL" id="CM047581">
    <property type="protein sequence ID" value="KAI9916149.1"/>
    <property type="molecule type" value="Genomic_DNA"/>
</dbReference>
<proteinExistence type="predicted"/>
<organism evidence="1 2">
    <name type="scientific">Peronosclerospora sorghi</name>
    <dbReference type="NCBI Taxonomy" id="230839"/>
    <lineage>
        <taxon>Eukaryota</taxon>
        <taxon>Sar</taxon>
        <taxon>Stramenopiles</taxon>
        <taxon>Oomycota</taxon>
        <taxon>Peronosporomycetes</taxon>
        <taxon>Peronosporales</taxon>
        <taxon>Peronosporaceae</taxon>
        <taxon>Peronosclerospora</taxon>
    </lineage>
</organism>
<keyword evidence="2" id="KW-1185">Reference proteome</keyword>
<name>A0ACC0WBJ0_9STRA</name>
<sequence length="287" mass="31556">MQIACSNTRLDKVVALQQTKQQSVRHDAALLIRQEDLRLHGGMSKQCVKRRNKWRNELLDPNDVRCEQKVNVAQVCRRRKPIEHKRRDVALDWSAGAGGQLERFVDVVGKILDHVVEIREKDLSCSQQCSRNPRQSRSGSKLDNATSSNIRTTYLASTTDPSHVVSPVPLPEFPTSRILTSLPLIMKVSSAAILKPYIRDGSARQAWSGNSASASANDTLSLELRPSCPIAGSIRSEVLVAPPSLKLEHVLTVPVLDSVRSPLVESAVATPLAALLVSIETPLSKKQ</sequence>
<protein>
    <submittedName>
        <fullName evidence="1">Uncharacterized protein</fullName>
    </submittedName>
</protein>